<dbReference type="InterPro" id="IPR036396">
    <property type="entry name" value="Cyt_P450_sf"/>
</dbReference>
<gene>
    <name evidence="9" type="ORF">FEF34_00415</name>
</gene>
<dbReference type="PRINTS" id="PR00385">
    <property type="entry name" value="P450"/>
</dbReference>
<evidence type="ECO:0000256" key="6">
    <source>
        <dbReference type="ARBA" id="ARBA00023033"/>
    </source>
</evidence>
<evidence type="ECO:0000256" key="5">
    <source>
        <dbReference type="ARBA" id="ARBA00023004"/>
    </source>
</evidence>
<dbReference type="PANTHER" id="PTHR46696">
    <property type="entry name" value="P450, PUTATIVE (EUROFUNG)-RELATED"/>
    <property type="match status" value="1"/>
</dbReference>
<dbReference type="PRINTS" id="PR00359">
    <property type="entry name" value="BP450"/>
</dbReference>
<dbReference type="PANTHER" id="PTHR46696:SF1">
    <property type="entry name" value="CYTOCHROME P450 YJIB-RELATED"/>
    <property type="match status" value="1"/>
</dbReference>
<comment type="similarity">
    <text evidence="1 7">Belongs to the cytochrome P450 family.</text>
</comment>
<dbReference type="OrthoDB" id="3873887at2"/>
<accession>A0A5R9DWK1</accession>
<evidence type="ECO:0000256" key="2">
    <source>
        <dbReference type="ARBA" id="ARBA00022617"/>
    </source>
</evidence>
<dbReference type="InterPro" id="IPR002397">
    <property type="entry name" value="Cyt_P450_B"/>
</dbReference>
<reference evidence="9 10" key="1">
    <citation type="submission" date="2019-05" db="EMBL/GenBank/DDBJ databases">
        <title>Streptomyces marianii sp. nov., a novel marine actinomycete from southern coast of India.</title>
        <authorList>
            <person name="Iniyan A.M."/>
            <person name="Wink J."/>
            <person name="Ramprasad E."/>
            <person name="Ramana C.V."/>
            <person name="Bunk B."/>
            <person name="Sproer C."/>
            <person name="Joseph F.-J.R.S."/>
            <person name="Vincent S.G.P."/>
        </authorList>
    </citation>
    <scope>NUCLEOTIDE SEQUENCE [LARGE SCALE GENOMIC DNA]</scope>
    <source>
        <strain evidence="9 10">ICN19</strain>
    </source>
</reference>
<dbReference type="GO" id="GO:0005506">
    <property type="term" value="F:iron ion binding"/>
    <property type="evidence" value="ECO:0007669"/>
    <property type="project" value="InterPro"/>
</dbReference>
<dbReference type="GO" id="GO:0020037">
    <property type="term" value="F:heme binding"/>
    <property type="evidence" value="ECO:0007669"/>
    <property type="project" value="InterPro"/>
</dbReference>
<dbReference type="EMBL" id="VAWE01000001">
    <property type="protein sequence ID" value="TLQ41950.1"/>
    <property type="molecule type" value="Genomic_DNA"/>
</dbReference>
<organism evidence="9 10">
    <name type="scientific">Streptomyces marianii</name>
    <dbReference type="NCBI Taxonomy" id="1817406"/>
    <lineage>
        <taxon>Bacteria</taxon>
        <taxon>Bacillati</taxon>
        <taxon>Actinomycetota</taxon>
        <taxon>Actinomycetes</taxon>
        <taxon>Kitasatosporales</taxon>
        <taxon>Streptomycetaceae</taxon>
        <taxon>Streptomyces</taxon>
    </lineage>
</organism>
<dbReference type="Proteomes" id="UP000305921">
    <property type="component" value="Unassembled WGS sequence"/>
</dbReference>
<evidence type="ECO:0000256" key="3">
    <source>
        <dbReference type="ARBA" id="ARBA00022723"/>
    </source>
</evidence>
<proteinExistence type="inferred from homology"/>
<keyword evidence="2 7" id="KW-0349">Heme</keyword>
<dbReference type="Gene3D" id="1.10.630.10">
    <property type="entry name" value="Cytochrome P450"/>
    <property type="match status" value="1"/>
</dbReference>
<dbReference type="GO" id="GO:0004497">
    <property type="term" value="F:monooxygenase activity"/>
    <property type="evidence" value="ECO:0007669"/>
    <property type="project" value="UniProtKB-KW"/>
</dbReference>
<evidence type="ECO:0000313" key="10">
    <source>
        <dbReference type="Proteomes" id="UP000305921"/>
    </source>
</evidence>
<comment type="caution">
    <text evidence="9">The sequence shown here is derived from an EMBL/GenBank/DDBJ whole genome shotgun (WGS) entry which is preliminary data.</text>
</comment>
<dbReference type="InterPro" id="IPR017972">
    <property type="entry name" value="Cyt_P450_CS"/>
</dbReference>
<sequence length="423" mass="46467">MAFRLVQSSPPFTTLRSVTLRPDQPAACPFPAGPLGAPPDELDRRRREDPLGTVTMPSGDVARLVVRYDDVRQVLSDPRFTRELHGGDAPRFLPGVDFTTTEPDLLINVDGSRHQRLRRIAARAFSQAHVEGWKPRVEQIVDELIDQLIDHGPKADFVQQFAMPLSASVMCELLGVPKDGHERLNTGARALFTVARNEAETSLVRSQIEAYTQYVEEIIEVARDTSGTSLVHDLIAARDGADSLTKPELVNMVLMLITGGLATTSNIMTRAVVTLLGLPGLYRSMATAPREGVEAVVEELLRRHSVALSTVRVAKEEVELASGAVHAGEAVLASVEAANHDPTVFTRPAVCDPSRYVDRTAERHLAFGHGPHFCLGANLARLEFRLSLVALARRLPGLRLDVNPEDITWGVFMRSPETLPVRW</sequence>
<keyword evidence="5 7" id="KW-0408">Iron</keyword>
<evidence type="ECO:0000256" key="8">
    <source>
        <dbReference type="SAM" id="MobiDB-lite"/>
    </source>
</evidence>
<protein>
    <submittedName>
        <fullName evidence="9">Cytochrome P450</fullName>
    </submittedName>
</protein>
<dbReference type="SUPFAM" id="SSF48264">
    <property type="entry name" value="Cytochrome P450"/>
    <property type="match status" value="1"/>
</dbReference>
<feature type="region of interest" description="Disordered" evidence="8">
    <location>
        <begin position="30"/>
        <end position="52"/>
    </location>
</feature>
<evidence type="ECO:0000256" key="7">
    <source>
        <dbReference type="RuleBase" id="RU000461"/>
    </source>
</evidence>
<evidence type="ECO:0000256" key="1">
    <source>
        <dbReference type="ARBA" id="ARBA00010617"/>
    </source>
</evidence>
<dbReference type="FunFam" id="1.10.630.10:FF:000018">
    <property type="entry name" value="Cytochrome P450 monooxygenase"/>
    <property type="match status" value="1"/>
</dbReference>
<name>A0A5R9DWK1_9ACTN</name>
<evidence type="ECO:0000256" key="4">
    <source>
        <dbReference type="ARBA" id="ARBA00023002"/>
    </source>
</evidence>
<evidence type="ECO:0000313" key="9">
    <source>
        <dbReference type="EMBL" id="TLQ41950.1"/>
    </source>
</evidence>
<feature type="compositionally biased region" description="Basic and acidic residues" evidence="8">
    <location>
        <begin position="41"/>
        <end position="50"/>
    </location>
</feature>
<keyword evidence="10" id="KW-1185">Reference proteome</keyword>
<dbReference type="PROSITE" id="PS00086">
    <property type="entry name" value="CYTOCHROME_P450"/>
    <property type="match status" value="1"/>
</dbReference>
<dbReference type="GO" id="GO:0016705">
    <property type="term" value="F:oxidoreductase activity, acting on paired donors, with incorporation or reduction of molecular oxygen"/>
    <property type="evidence" value="ECO:0007669"/>
    <property type="project" value="InterPro"/>
</dbReference>
<keyword evidence="3 7" id="KW-0479">Metal-binding</keyword>
<keyword evidence="6 7" id="KW-0503">Monooxygenase</keyword>
<dbReference type="AlphaFoldDB" id="A0A5R9DWK1"/>
<dbReference type="Pfam" id="PF00067">
    <property type="entry name" value="p450"/>
    <property type="match status" value="1"/>
</dbReference>
<keyword evidence="4 7" id="KW-0560">Oxidoreductase</keyword>
<dbReference type="InterPro" id="IPR001128">
    <property type="entry name" value="Cyt_P450"/>
</dbReference>